<keyword evidence="3 5" id="KW-0732">Signal</keyword>
<comment type="similarity">
    <text evidence="1">Belongs to the bacterial solute-binding protein 5 family.</text>
</comment>
<comment type="caution">
    <text evidence="7">The sequence shown here is derived from an EMBL/GenBank/DDBJ whole genome shotgun (WGS) entry which is preliminary data.</text>
</comment>
<accession>A0A2I0QSD5</accession>
<dbReference type="InterPro" id="IPR030678">
    <property type="entry name" value="Peptide/Ni-bd"/>
</dbReference>
<dbReference type="RefSeq" id="WP_101332047.1">
    <property type="nucleotide sequence ID" value="NZ_PJNH01000003.1"/>
</dbReference>
<dbReference type="PANTHER" id="PTHR30290:SF9">
    <property type="entry name" value="OLIGOPEPTIDE-BINDING PROTEIN APPA"/>
    <property type="match status" value="1"/>
</dbReference>
<dbReference type="OrthoDB" id="9796817at2"/>
<evidence type="ECO:0000256" key="1">
    <source>
        <dbReference type="ARBA" id="ARBA00005695"/>
    </source>
</evidence>
<dbReference type="PROSITE" id="PS51257">
    <property type="entry name" value="PROKAR_LIPOPROTEIN"/>
    <property type="match status" value="1"/>
</dbReference>
<dbReference type="InterPro" id="IPR039424">
    <property type="entry name" value="SBP_5"/>
</dbReference>
<dbReference type="GO" id="GO:0015833">
    <property type="term" value="P:peptide transport"/>
    <property type="evidence" value="ECO:0007669"/>
    <property type="project" value="TreeGrafter"/>
</dbReference>
<sequence length="557" mass="60717">MKSNKLLWLMALMLMLSLVLAACAGDGEPEEDGSGDEGTSEDGSDEGSDEGEDTEGDSEEGSEGDAAASDNTLIINIPSDAVSLSTQGSNDVPSSNVAENIYETLTVQNENMEIEPGLAEDWEQVDDTTWEFYLREGVMFHDGTELTAEVVKANFDRLVDEEVASPRAFLFEAVESVEVVDDYTVSITTAYPYAPLLANLAHNGLGIMSQDIIEEDYAAMEEGDDPDSYINQNPVGTGPFKFESWTPGDKVVLSSNQEYWGEAPQIDGVEFQVIPETGARIANLETGAAHVADALGPDDVSRVDNTEGMSVLTQDSVSLSYVGFNVQKEPFDQKEVRQAVSMAIDPSQIVEGIYNGMGIPATGPLAPPVFGYDDSIEPLQYNLEEAQALLEEAGLGDGFETTIWTNDNPQRMDAAEYIQSALGEINIDVEIEVLEWGAYLERTANGEHDMFVLGWSTVTADADYGMYPLFHSSAVGAPGNRSFLENEELDALLEEGRRETDPEARQEIYSEAQEMLVDIAPMLYLHHQEYLLGVSDNVEGFSVDPTGIYQIKDVTIN</sequence>
<feature type="domain" description="Solute-binding protein family 5" evidence="6">
    <location>
        <begin position="113"/>
        <end position="474"/>
    </location>
</feature>
<dbReference type="Gene3D" id="3.90.76.10">
    <property type="entry name" value="Dipeptide-binding Protein, Domain 1"/>
    <property type="match status" value="1"/>
</dbReference>
<evidence type="ECO:0000313" key="8">
    <source>
        <dbReference type="Proteomes" id="UP000243524"/>
    </source>
</evidence>
<dbReference type="EMBL" id="PJNH01000003">
    <property type="protein sequence ID" value="PKR77219.1"/>
    <property type="molecule type" value="Genomic_DNA"/>
</dbReference>
<reference evidence="7 8" key="1">
    <citation type="submission" date="2017-06" db="EMBL/GenBank/DDBJ databases">
        <title>the draft geome sequence of Illustriluteabacillus marina B3227.</title>
        <authorList>
            <person name="He R.-H."/>
            <person name="Du Z.-J."/>
        </authorList>
    </citation>
    <scope>NUCLEOTIDE SEQUENCE [LARGE SCALE GENOMIC DNA]</scope>
    <source>
        <strain evidence="7 8">B3227</strain>
    </source>
</reference>
<evidence type="ECO:0000256" key="5">
    <source>
        <dbReference type="SAM" id="SignalP"/>
    </source>
</evidence>
<feature type="signal peptide" evidence="5">
    <location>
        <begin position="1"/>
        <end position="21"/>
    </location>
</feature>
<dbReference type="Gene3D" id="3.10.105.10">
    <property type="entry name" value="Dipeptide-binding Protein, Domain 3"/>
    <property type="match status" value="1"/>
</dbReference>
<keyword evidence="2" id="KW-0813">Transport</keyword>
<organism evidence="7 8">
    <name type="scientific">Halalkalibacillus sediminis</name>
    <dbReference type="NCBI Taxonomy" id="2018042"/>
    <lineage>
        <taxon>Bacteria</taxon>
        <taxon>Bacillati</taxon>
        <taxon>Bacillota</taxon>
        <taxon>Bacilli</taxon>
        <taxon>Bacillales</taxon>
        <taxon>Bacillaceae</taxon>
        <taxon>Halalkalibacillus</taxon>
    </lineage>
</organism>
<feature type="compositionally biased region" description="Acidic residues" evidence="4">
    <location>
        <begin position="27"/>
        <end position="63"/>
    </location>
</feature>
<dbReference type="GO" id="GO:1904680">
    <property type="term" value="F:peptide transmembrane transporter activity"/>
    <property type="evidence" value="ECO:0007669"/>
    <property type="project" value="TreeGrafter"/>
</dbReference>
<gene>
    <name evidence="7" type="ORF">CEY16_10795</name>
</gene>
<keyword evidence="8" id="KW-1185">Reference proteome</keyword>
<feature type="region of interest" description="Disordered" evidence="4">
    <location>
        <begin position="26"/>
        <end position="69"/>
    </location>
</feature>
<evidence type="ECO:0000256" key="3">
    <source>
        <dbReference type="ARBA" id="ARBA00022729"/>
    </source>
</evidence>
<evidence type="ECO:0000256" key="2">
    <source>
        <dbReference type="ARBA" id="ARBA00022448"/>
    </source>
</evidence>
<proteinExistence type="inferred from homology"/>
<dbReference type="CDD" id="cd08499">
    <property type="entry name" value="PBP2_Ylib_like"/>
    <property type="match status" value="1"/>
</dbReference>
<dbReference type="PANTHER" id="PTHR30290">
    <property type="entry name" value="PERIPLASMIC BINDING COMPONENT OF ABC TRANSPORTER"/>
    <property type="match status" value="1"/>
</dbReference>
<dbReference type="GO" id="GO:0043190">
    <property type="term" value="C:ATP-binding cassette (ABC) transporter complex"/>
    <property type="evidence" value="ECO:0007669"/>
    <property type="project" value="InterPro"/>
</dbReference>
<dbReference type="Pfam" id="PF00496">
    <property type="entry name" value="SBP_bac_5"/>
    <property type="match status" value="1"/>
</dbReference>
<name>A0A2I0QSD5_9BACI</name>
<protein>
    <submittedName>
        <fullName evidence="7">Glutathione ABC transporter substrate-binding protein</fullName>
    </submittedName>
</protein>
<dbReference type="InterPro" id="IPR000914">
    <property type="entry name" value="SBP_5_dom"/>
</dbReference>
<evidence type="ECO:0000259" key="6">
    <source>
        <dbReference type="Pfam" id="PF00496"/>
    </source>
</evidence>
<evidence type="ECO:0000256" key="4">
    <source>
        <dbReference type="SAM" id="MobiDB-lite"/>
    </source>
</evidence>
<dbReference type="GO" id="GO:0042597">
    <property type="term" value="C:periplasmic space"/>
    <property type="evidence" value="ECO:0007669"/>
    <property type="project" value="UniProtKB-ARBA"/>
</dbReference>
<dbReference type="SUPFAM" id="SSF53850">
    <property type="entry name" value="Periplasmic binding protein-like II"/>
    <property type="match status" value="1"/>
</dbReference>
<dbReference type="Gene3D" id="3.40.190.10">
    <property type="entry name" value="Periplasmic binding protein-like II"/>
    <property type="match status" value="1"/>
</dbReference>
<dbReference type="Proteomes" id="UP000243524">
    <property type="component" value="Unassembled WGS sequence"/>
</dbReference>
<feature type="chain" id="PRO_5038851058" evidence="5">
    <location>
        <begin position="22"/>
        <end position="557"/>
    </location>
</feature>
<evidence type="ECO:0000313" key="7">
    <source>
        <dbReference type="EMBL" id="PKR77219.1"/>
    </source>
</evidence>
<dbReference type="AlphaFoldDB" id="A0A2I0QSD5"/>
<dbReference type="PIRSF" id="PIRSF002741">
    <property type="entry name" value="MppA"/>
    <property type="match status" value="1"/>
</dbReference>